<keyword evidence="4" id="KW-1185">Reference proteome</keyword>
<dbReference type="Proteomes" id="UP000577697">
    <property type="component" value="Unassembled WGS sequence"/>
</dbReference>
<protein>
    <submittedName>
        <fullName evidence="1">Uncharacterized protein</fullName>
    </submittedName>
</protein>
<dbReference type="KEGG" id="aak:AA2016_0654"/>
<evidence type="ECO:0000313" key="1">
    <source>
        <dbReference type="EMBL" id="AMS39593.1"/>
    </source>
</evidence>
<gene>
    <name evidence="1" type="ORF">AA2016_0654</name>
    <name evidence="2" type="ORF">FHS67_004634</name>
</gene>
<reference evidence="1 3" key="1">
    <citation type="submission" date="2016-03" db="EMBL/GenBank/DDBJ databases">
        <title>Complete genome of Aminobacter aminovorans KCTC 2477.</title>
        <authorList>
            <person name="Kim K.M."/>
        </authorList>
    </citation>
    <scope>NUCLEOTIDE SEQUENCE [LARGE SCALE GENOMIC DNA]</scope>
    <source>
        <strain evidence="1 3">KCTC 2477</strain>
    </source>
</reference>
<accession>A0AAC8YK29</accession>
<dbReference type="RefSeq" id="WP_157096967.1">
    <property type="nucleotide sequence ID" value="NZ_CP015005.1"/>
</dbReference>
<dbReference type="EMBL" id="JACICB010000018">
    <property type="protein sequence ID" value="MBB3708296.1"/>
    <property type="molecule type" value="Genomic_DNA"/>
</dbReference>
<dbReference type="EMBL" id="CP015005">
    <property type="protein sequence ID" value="AMS39593.1"/>
    <property type="molecule type" value="Genomic_DNA"/>
</dbReference>
<name>A0AAC8YK29_AMIAI</name>
<dbReference type="Proteomes" id="UP000075755">
    <property type="component" value="Chromosome"/>
</dbReference>
<evidence type="ECO:0000313" key="4">
    <source>
        <dbReference type="Proteomes" id="UP000577697"/>
    </source>
</evidence>
<reference evidence="2 4" key="2">
    <citation type="submission" date="2020-08" db="EMBL/GenBank/DDBJ databases">
        <title>Genomic Encyclopedia of Type Strains, Phase IV (KMG-IV): sequencing the most valuable type-strain genomes for metagenomic binning, comparative biology and taxonomic classification.</title>
        <authorList>
            <person name="Goeker M."/>
        </authorList>
    </citation>
    <scope>NUCLEOTIDE SEQUENCE [LARGE SCALE GENOMIC DNA]</scope>
    <source>
        <strain evidence="2 4">DSM 10368</strain>
    </source>
</reference>
<organism evidence="1 3">
    <name type="scientific">Aminobacter aminovorans</name>
    <name type="common">Chelatobacter heintzii</name>
    <dbReference type="NCBI Taxonomy" id="83263"/>
    <lineage>
        <taxon>Bacteria</taxon>
        <taxon>Pseudomonadati</taxon>
        <taxon>Pseudomonadota</taxon>
        <taxon>Alphaproteobacteria</taxon>
        <taxon>Hyphomicrobiales</taxon>
        <taxon>Phyllobacteriaceae</taxon>
        <taxon>Aminobacter</taxon>
    </lineage>
</organism>
<evidence type="ECO:0000313" key="2">
    <source>
        <dbReference type="EMBL" id="MBB3708296.1"/>
    </source>
</evidence>
<sequence length="88" mass="9352">MAAVLMMVGWIATDAGIATGGSVEQLLPASKVDDDDEFKITIILGEDAVARGNVELTTEHGRQRQKSAYPPQDAADFDVRCTTFGVAP</sequence>
<proteinExistence type="predicted"/>
<evidence type="ECO:0000313" key="3">
    <source>
        <dbReference type="Proteomes" id="UP000075755"/>
    </source>
</evidence>
<dbReference type="AlphaFoldDB" id="A0AAC8YK29"/>